<name>A0ABP6LNC9_9MICC</name>
<evidence type="ECO:0000256" key="1">
    <source>
        <dbReference type="ARBA" id="ARBA00008226"/>
    </source>
</evidence>
<dbReference type="InterPro" id="IPR002318">
    <property type="entry name" value="Ala-tRNA-lgiase_IIc"/>
</dbReference>
<evidence type="ECO:0000259" key="13">
    <source>
        <dbReference type="PROSITE" id="PS50860"/>
    </source>
</evidence>
<keyword evidence="3 11" id="KW-0436">Ligase</keyword>
<dbReference type="EC" id="6.1.1.7" evidence="11"/>
<comment type="domain">
    <text evidence="11">Consists of three domains; the N-terminal catalytic domain, the editing domain and the C-terminal C-Ala domain. The editing domain removes incorrectly charged amino acids, while the C-Ala domain, along with tRNA(Ala), serves as a bridge to cooperatively bring together the editing and aminoacylation centers thus stimulating deacylation of misacylated tRNAs.</text>
</comment>
<evidence type="ECO:0000256" key="2">
    <source>
        <dbReference type="ARBA" id="ARBA00022555"/>
    </source>
</evidence>
<comment type="subcellular location">
    <subcellularLocation>
        <location evidence="11">Cytoplasm</location>
    </subcellularLocation>
</comment>
<dbReference type="PRINTS" id="PR00980">
    <property type="entry name" value="TRNASYNTHALA"/>
</dbReference>
<evidence type="ECO:0000256" key="3">
    <source>
        <dbReference type="ARBA" id="ARBA00022598"/>
    </source>
</evidence>
<keyword evidence="6 11" id="KW-0694">RNA-binding</keyword>
<feature type="binding site" evidence="11">
    <location>
        <position position="690"/>
    </location>
    <ligand>
        <name>Zn(2+)</name>
        <dbReference type="ChEBI" id="CHEBI:29105"/>
    </ligand>
</feature>
<evidence type="ECO:0000313" key="15">
    <source>
        <dbReference type="Proteomes" id="UP001500236"/>
    </source>
</evidence>
<dbReference type="SMART" id="SM00863">
    <property type="entry name" value="tRNA_SAD"/>
    <property type="match status" value="1"/>
</dbReference>
<dbReference type="NCBIfam" id="TIGR00344">
    <property type="entry name" value="alaS"/>
    <property type="match status" value="1"/>
</dbReference>
<keyword evidence="11" id="KW-0963">Cytoplasm</keyword>
<dbReference type="InterPro" id="IPR045864">
    <property type="entry name" value="aa-tRNA-synth_II/BPL/LPL"/>
</dbReference>
<dbReference type="SUPFAM" id="SSF55186">
    <property type="entry name" value="ThrRS/AlaRS common domain"/>
    <property type="match status" value="1"/>
</dbReference>
<feature type="binding site" evidence="11">
    <location>
        <position position="591"/>
    </location>
    <ligand>
        <name>Zn(2+)</name>
        <dbReference type="ChEBI" id="CHEBI:29105"/>
    </ligand>
</feature>
<keyword evidence="11" id="KW-0862">Zinc</keyword>
<comment type="cofactor">
    <cofactor evidence="11">
        <name>Zn(2+)</name>
        <dbReference type="ChEBI" id="CHEBI:29105"/>
    </cofactor>
    <text evidence="11">Binds 1 zinc ion per subunit.</text>
</comment>
<keyword evidence="8 11" id="KW-0030">Aminoacyl-tRNA synthetase</keyword>
<dbReference type="InterPro" id="IPR003156">
    <property type="entry name" value="DHHA1_dom"/>
</dbReference>
<feature type="domain" description="Alanyl-transfer RNA synthetases family profile" evidence="13">
    <location>
        <begin position="1"/>
        <end position="733"/>
    </location>
</feature>
<evidence type="ECO:0000256" key="12">
    <source>
        <dbReference type="SAM" id="Coils"/>
    </source>
</evidence>
<keyword evidence="15" id="KW-1185">Reference proteome</keyword>
<reference evidence="15" key="1">
    <citation type="journal article" date="2019" name="Int. J. Syst. Evol. Microbiol.">
        <title>The Global Catalogue of Microorganisms (GCM) 10K type strain sequencing project: providing services to taxonomists for standard genome sequencing and annotation.</title>
        <authorList>
            <consortium name="The Broad Institute Genomics Platform"/>
            <consortium name="The Broad Institute Genome Sequencing Center for Infectious Disease"/>
            <person name="Wu L."/>
            <person name="Ma J."/>
        </authorList>
    </citation>
    <scope>NUCLEOTIDE SEQUENCE [LARGE SCALE GENOMIC DNA]</scope>
    <source>
        <strain evidence="15">JCM 14309</strain>
    </source>
</reference>
<proteinExistence type="inferred from homology"/>
<keyword evidence="4 11" id="KW-0547">Nucleotide-binding</keyword>
<dbReference type="SUPFAM" id="SSF50447">
    <property type="entry name" value="Translation proteins"/>
    <property type="match status" value="1"/>
</dbReference>
<dbReference type="Pfam" id="PF01411">
    <property type="entry name" value="tRNA-synt_2c"/>
    <property type="match status" value="1"/>
</dbReference>
<comment type="catalytic activity">
    <reaction evidence="10 11">
        <text>tRNA(Ala) + L-alanine + ATP = L-alanyl-tRNA(Ala) + AMP + diphosphate</text>
        <dbReference type="Rhea" id="RHEA:12540"/>
        <dbReference type="Rhea" id="RHEA-COMP:9657"/>
        <dbReference type="Rhea" id="RHEA-COMP:9923"/>
        <dbReference type="ChEBI" id="CHEBI:30616"/>
        <dbReference type="ChEBI" id="CHEBI:33019"/>
        <dbReference type="ChEBI" id="CHEBI:57972"/>
        <dbReference type="ChEBI" id="CHEBI:78442"/>
        <dbReference type="ChEBI" id="CHEBI:78497"/>
        <dbReference type="ChEBI" id="CHEBI:456215"/>
        <dbReference type="EC" id="6.1.1.7"/>
    </reaction>
</comment>
<dbReference type="Proteomes" id="UP001500236">
    <property type="component" value="Unassembled WGS sequence"/>
</dbReference>
<dbReference type="Pfam" id="PF02272">
    <property type="entry name" value="DHHA1"/>
    <property type="match status" value="1"/>
</dbReference>
<dbReference type="GO" id="GO:0016874">
    <property type="term" value="F:ligase activity"/>
    <property type="evidence" value="ECO:0007669"/>
    <property type="project" value="UniProtKB-KW"/>
</dbReference>
<dbReference type="EMBL" id="BAAAVT010000002">
    <property type="protein sequence ID" value="GAA3052883.1"/>
    <property type="molecule type" value="Genomic_DNA"/>
</dbReference>
<evidence type="ECO:0000256" key="5">
    <source>
        <dbReference type="ARBA" id="ARBA00022840"/>
    </source>
</evidence>
<evidence type="ECO:0000256" key="8">
    <source>
        <dbReference type="ARBA" id="ARBA00023146"/>
    </source>
</evidence>
<comment type="function">
    <text evidence="9 11">Catalyzes the attachment of alanine to tRNA(Ala) in a two-step reaction: alanine is first activated by ATP to form Ala-AMP and then transferred to the acceptor end of tRNA(Ala). Also edits incorrectly charged Ser-tRNA(Ala) and Gly-tRNA(Ala) via its editing domain.</text>
</comment>
<dbReference type="RefSeq" id="WP_344682924.1">
    <property type="nucleotide sequence ID" value="NZ_BAAAVT010000002.1"/>
</dbReference>
<dbReference type="PANTHER" id="PTHR11777">
    <property type="entry name" value="ALANYL-TRNA SYNTHETASE"/>
    <property type="match status" value="1"/>
</dbReference>
<dbReference type="CDD" id="cd00673">
    <property type="entry name" value="AlaRS_core"/>
    <property type="match status" value="1"/>
</dbReference>
<feature type="coiled-coil region" evidence="12">
    <location>
        <begin position="756"/>
        <end position="783"/>
    </location>
</feature>
<dbReference type="PROSITE" id="PS50860">
    <property type="entry name" value="AA_TRNA_LIGASE_II_ALA"/>
    <property type="match status" value="1"/>
</dbReference>
<keyword evidence="5 11" id="KW-0067">ATP-binding</keyword>
<feature type="binding site" evidence="11">
    <location>
        <position position="587"/>
    </location>
    <ligand>
        <name>Zn(2+)</name>
        <dbReference type="ChEBI" id="CHEBI:29105"/>
    </ligand>
</feature>
<dbReference type="InterPro" id="IPR018165">
    <property type="entry name" value="Ala-tRNA-synth_IIc_core"/>
</dbReference>
<sequence length="903" mass="97763">MKTEDITRTWYDYFAAKGHERVPSASLISPDPSVLFTIAGMVPFIPYFLGTEKPPYDRAVSVQKCIRTADIEEVGKTARHGTFFQMCGNFSFGDYFKEKAIPMAWELLTSPVDGDPETGVRGFGLDPDRLWITVYENGDERDDEARRIWEEEVGVPHERVIGTGPADNYWNTGQPGPGGPCSEIYYDRGPAYGADGGPAVDETRFVELWNLVFMQDRLSQVHSKTEFEIAGPLQNRNIDTGLGLERLAMVLQGVENMYETDQVRPVLDRAAELAGVTYTSTEDPEDPNHATDVRLRMIADHVRSSLMLISDGVRPSNEGGGFVLRRLIRRVILAMRLLGVERPIFGELITVSRDAMKGVYPDVAERFETIHQVSVKEEKAFLRTISAGTAKLDSAVSAARSTGAPLSGADAFALHDTYGFPIDLTLEMAAEAGVDVDEDRFRDLMTEQRERARADAKGKKSGHADTEVYSQLRGDSPTHFTGYTEHTTESTIRGLVVDGEATDRASAGQEVEIVLDATPFYAEAGGQAADTGRITGDGFELEVTDVQSPISGLSVHRARVVHGEVPAGVEVLGTIDLRRRLDAQKAHSATHIIHAALHDVLGPQAVQAGSFNKEGYLRFDFTAEDAMSSSARQELEEIANLAIRDNHHVSTQVMSLEDAQAMGAMMLFGEKYGEKVRVVEMNGAWSRELCGGTHVGSTAEIGTLALMSEASVGSGNRRVEALVGMDAFQHFAAERTLVNQLTDMLKVPADQVPDRISSTLQKLKETERELERLRAEQLRAQSADLVTRAVDAAGVDVLAHDAGPVASSDDLRGLALDLRQRFGSRAAVVALAGQAKGRPLIVVATTEAARSEGVQAGALVKEACAVLGGGGGGKPDVAQGGGQNAEKIGEALDGVVRSVRTRG</sequence>
<dbReference type="HAMAP" id="MF_00036_B">
    <property type="entry name" value="Ala_tRNA_synth_B"/>
    <property type="match status" value="1"/>
</dbReference>
<dbReference type="Gene3D" id="3.30.930.10">
    <property type="entry name" value="Bira Bifunctional Protein, Domain 2"/>
    <property type="match status" value="1"/>
</dbReference>
<dbReference type="InterPro" id="IPR012947">
    <property type="entry name" value="tRNA_SAD"/>
</dbReference>
<accession>A0ABP6LNC9</accession>
<keyword evidence="12" id="KW-0175">Coiled coil</keyword>
<organism evidence="14 15">
    <name type="scientific">Nesterenkonia aethiopica</name>
    <dbReference type="NCBI Taxonomy" id="269144"/>
    <lineage>
        <taxon>Bacteria</taxon>
        <taxon>Bacillati</taxon>
        <taxon>Actinomycetota</taxon>
        <taxon>Actinomycetes</taxon>
        <taxon>Micrococcales</taxon>
        <taxon>Micrococcaceae</taxon>
        <taxon>Nesterenkonia</taxon>
    </lineage>
</organism>
<keyword evidence="2 11" id="KW-0820">tRNA-binding</keyword>
<feature type="binding site" evidence="11">
    <location>
        <position position="694"/>
    </location>
    <ligand>
        <name>Zn(2+)</name>
        <dbReference type="ChEBI" id="CHEBI:29105"/>
    </ligand>
</feature>
<dbReference type="PANTHER" id="PTHR11777:SF9">
    <property type="entry name" value="ALANINE--TRNA LIGASE, CYTOPLASMIC"/>
    <property type="match status" value="1"/>
</dbReference>
<evidence type="ECO:0000256" key="7">
    <source>
        <dbReference type="ARBA" id="ARBA00022917"/>
    </source>
</evidence>
<gene>
    <name evidence="11 14" type="primary">alaS</name>
    <name evidence="14" type="ORF">GCM10010529_03660</name>
</gene>
<dbReference type="Gene3D" id="6.10.250.550">
    <property type="match status" value="1"/>
</dbReference>
<evidence type="ECO:0000256" key="9">
    <source>
        <dbReference type="ARBA" id="ARBA00024779"/>
    </source>
</evidence>
<evidence type="ECO:0000256" key="10">
    <source>
        <dbReference type="ARBA" id="ARBA00048300"/>
    </source>
</evidence>
<dbReference type="SUPFAM" id="SSF55681">
    <property type="entry name" value="Class II aaRS and biotin synthetases"/>
    <property type="match status" value="1"/>
</dbReference>
<dbReference type="Gene3D" id="3.30.54.20">
    <property type="match status" value="1"/>
</dbReference>
<comment type="similarity">
    <text evidence="1 11">Belongs to the class-II aminoacyl-tRNA synthetase family.</text>
</comment>
<dbReference type="Gene3D" id="3.10.310.40">
    <property type="match status" value="1"/>
</dbReference>
<dbReference type="InterPro" id="IPR023033">
    <property type="entry name" value="Ala_tRNA_ligase_euk/bac"/>
</dbReference>
<dbReference type="Pfam" id="PF07973">
    <property type="entry name" value="tRNA_SAD"/>
    <property type="match status" value="1"/>
</dbReference>
<evidence type="ECO:0000313" key="14">
    <source>
        <dbReference type="EMBL" id="GAA3052883.1"/>
    </source>
</evidence>
<keyword evidence="7 11" id="KW-0648">Protein biosynthesis</keyword>
<dbReference type="InterPro" id="IPR018162">
    <property type="entry name" value="Ala-tRNA-ligase_IIc_anticod-bd"/>
</dbReference>
<keyword evidence="11" id="KW-0479">Metal-binding</keyword>
<dbReference type="Gene3D" id="3.30.980.10">
    <property type="entry name" value="Threonyl-trna Synthetase, Chain A, domain 2"/>
    <property type="match status" value="1"/>
</dbReference>
<dbReference type="InterPro" id="IPR018163">
    <property type="entry name" value="Thr/Ala-tRNA-synth_IIc_edit"/>
</dbReference>
<evidence type="ECO:0000256" key="4">
    <source>
        <dbReference type="ARBA" id="ARBA00022741"/>
    </source>
</evidence>
<evidence type="ECO:0000256" key="6">
    <source>
        <dbReference type="ARBA" id="ARBA00022884"/>
    </source>
</evidence>
<dbReference type="InterPro" id="IPR018164">
    <property type="entry name" value="Ala-tRNA-synth_IIc_N"/>
</dbReference>
<dbReference type="InterPro" id="IPR009000">
    <property type="entry name" value="Transl_B-barrel_sf"/>
</dbReference>
<evidence type="ECO:0000256" key="11">
    <source>
        <dbReference type="HAMAP-Rule" id="MF_00036"/>
    </source>
</evidence>
<dbReference type="SUPFAM" id="SSF101353">
    <property type="entry name" value="Putative anticodon-binding domain of alanyl-tRNA synthetase (AlaRS)"/>
    <property type="match status" value="1"/>
</dbReference>
<dbReference type="Gene3D" id="2.40.30.130">
    <property type="match status" value="1"/>
</dbReference>
<dbReference type="InterPro" id="IPR050058">
    <property type="entry name" value="Ala-tRNA_ligase"/>
</dbReference>
<protein>
    <recommendedName>
        <fullName evidence="11">Alanine--tRNA ligase</fullName>
        <ecNumber evidence="11">6.1.1.7</ecNumber>
    </recommendedName>
    <alternativeName>
        <fullName evidence="11">Alanyl-tRNA synthetase</fullName>
        <shortName evidence="11">AlaRS</shortName>
    </alternativeName>
</protein>
<comment type="caution">
    <text evidence="14">The sequence shown here is derived from an EMBL/GenBank/DDBJ whole genome shotgun (WGS) entry which is preliminary data.</text>
</comment>